<keyword evidence="3" id="KW-0255">Endonuclease</keyword>
<dbReference type="PANTHER" id="PTHR34477:SF1">
    <property type="entry name" value="UPF0213 PROTEIN YHBQ"/>
    <property type="match status" value="1"/>
</dbReference>
<dbReference type="PROSITE" id="PS50164">
    <property type="entry name" value="GIY_YIG"/>
    <property type="match status" value="1"/>
</dbReference>
<comment type="caution">
    <text evidence="3">The sequence shown here is derived from an EMBL/GenBank/DDBJ whole genome shotgun (WGS) entry which is preliminary data.</text>
</comment>
<dbReference type="PANTHER" id="PTHR34477">
    <property type="entry name" value="UPF0213 PROTEIN YHBQ"/>
    <property type="match status" value="1"/>
</dbReference>
<protein>
    <submittedName>
        <fullName evidence="3">Endonuclease</fullName>
    </submittedName>
</protein>
<keyword evidence="3" id="KW-0540">Nuclease</keyword>
<dbReference type="InterPro" id="IPR035901">
    <property type="entry name" value="GIY-YIG_endonuc_sf"/>
</dbReference>
<dbReference type="InterPro" id="IPR000305">
    <property type="entry name" value="GIY-YIG_endonuc"/>
</dbReference>
<dbReference type="AlphaFoldDB" id="A0A1G2PUZ7"/>
<dbReference type="GO" id="GO:0004519">
    <property type="term" value="F:endonuclease activity"/>
    <property type="evidence" value="ECO:0007669"/>
    <property type="project" value="UniProtKB-KW"/>
</dbReference>
<evidence type="ECO:0000256" key="1">
    <source>
        <dbReference type="ARBA" id="ARBA00007435"/>
    </source>
</evidence>
<evidence type="ECO:0000313" key="3">
    <source>
        <dbReference type="EMBL" id="OHA52140.1"/>
    </source>
</evidence>
<evidence type="ECO:0000313" key="4">
    <source>
        <dbReference type="Proteomes" id="UP000176951"/>
    </source>
</evidence>
<accession>A0A1G2PUZ7</accession>
<name>A0A1G2PUZ7_9BACT</name>
<dbReference type="Gene3D" id="3.40.1440.10">
    <property type="entry name" value="GIY-YIG endonuclease"/>
    <property type="match status" value="1"/>
</dbReference>
<dbReference type="CDD" id="cd10456">
    <property type="entry name" value="GIY-YIG_UPF0213"/>
    <property type="match status" value="1"/>
</dbReference>
<feature type="domain" description="GIY-YIG" evidence="2">
    <location>
        <begin position="1"/>
        <end position="75"/>
    </location>
</feature>
<gene>
    <name evidence="3" type="ORF">A3A97_04490</name>
</gene>
<dbReference type="Pfam" id="PF01541">
    <property type="entry name" value="GIY-YIG"/>
    <property type="match status" value="1"/>
</dbReference>
<evidence type="ECO:0000259" key="2">
    <source>
        <dbReference type="PROSITE" id="PS50164"/>
    </source>
</evidence>
<reference evidence="3 4" key="1">
    <citation type="journal article" date="2016" name="Nat. Commun.">
        <title>Thousands of microbial genomes shed light on interconnected biogeochemical processes in an aquifer system.</title>
        <authorList>
            <person name="Anantharaman K."/>
            <person name="Brown C.T."/>
            <person name="Hug L.A."/>
            <person name="Sharon I."/>
            <person name="Castelle C.J."/>
            <person name="Probst A.J."/>
            <person name="Thomas B.C."/>
            <person name="Singh A."/>
            <person name="Wilkins M.J."/>
            <person name="Karaoz U."/>
            <person name="Brodie E.L."/>
            <person name="Williams K.H."/>
            <person name="Hubbard S.S."/>
            <person name="Banfield J.F."/>
        </authorList>
    </citation>
    <scope>NUCLEOTIDE SEQUENCE [LARGE SCALE GENOMIC DNA]</scope>
</reference>
<dbReference type="InterPro" id="IPR050190">
    <property type="entry name" value="UPF0213_domain"/>
</dbReference>
<dbReference type="SUPFAM" id="SSF82771">
    <property type="entry name" value="GIY-YIG endonuclease"/>
    <property type="match status" value="1"/>
</dbReference>
<keyword evidence="3" id="KW-0378">Hydrolase</keyword>
<proteinExistence type="inferred from homology"/>
<dbReference type="EMBL" id="MHSW01000012">
    <property type="protein sequence ID" value="OHA52140.1"/>
    <property type="molecule type" value="Genomic_DNA"/>
</dbReference>
<comment type="similarity">
    <text evidence="1">Belongs to the UPF0213 family.</text>
</comment>
<sequence length="79" mass="9136">MWYIYIIKCADGSLYTGATTDVKRRFKQHKQGKGGSYTASHKAVALLHQESFKTRGQALRREAEIKKFTRSNKLKLFIK</sequence>
<organism evidence="3 4">
    <name type="scientific">Candidatus Terrybacteria bacterium RIFCSPLOWO2_01_FULL_40_23</name>
    <dbReference type="NCBI Taxonomy" id="1802366"/>
    <lineage>
        <taxon>Bacteria</taxon>
        <taxon>Candidatus Terryibacteriota</taxon>
    </lineage>
</organism>
<dbReference type="Proteomes" id="UP000176951">
    <property type="component" value="Unassembled WGS sequence"/>
</dbReference>